<evidence type="ECO:0000313" key="7">
    <source>
        <dbReference type="Proteomes" id="UP001189429"/>
    </source>
</evidence>
<evidence type="ECO:0000313" key="6">
    <source>
        <dbReference type="EMBL" id="CAK0865004.1"/>
    </source>
</evidence>
<organism evidence="6 7">
    <name type="scientific">Prorocentrum cordatum</name>
    <dbReference type="NCBI Taxonomy" id="2364126"/>
    <lineage>
        <taxon>Eukaryota</taxon>
        <taxon>Sar</taxon>
        <taxon>Alveolata</taxon>
        <taxon>Dinophyceae</taxon>
        <taxon>Prorocentrales</taxon>
        <taxon>Prorocentraceae</taxon>
        <taxon>Prorocentrum</taxon>
    </lineage>
</organism>
<gene>
    <name evidence="6" type="ORF">PCOR1329_LOCUS52689</name>
</gene>
<dbReference type="SUPFAM" id="SSF47802">
    <property type="entry name" value="DNA polymerase beta, N-terminal domain-like"/>
    <property type="match status" value="1"/>
</dbReference>
<dbReference type="InterPro" id="IPR017923">
    <property type="entry name" value="TFIIS_N"/>
</dbReference>
<dbReference type="InterPro" id="IPR010996">
    <property type="entry name" value="HHH_MUS81"/>
</dbReference>
<proteinExistence type="predicted"/>
<reference evidence="6" key="1">
    <citation type="submission" date="2023-10" db="EMBL/GenBank/DDBJ databases">
        <authorList>
            <person name="Chen Y."/>
            <person name="Shah S."/>
            <person name="Dougan E. K."/>
            <person name="Thang M."/>
            <person name="Chan C."/>
        </authorList>
    </citation>
    <scope>NUCLEOTIDE SEQUENCE [LARGE SCALE GENOMIC DNA]</scope>
</reference>
<evidence type="ECO:0000256" key="2">
    <source>
        <dbReference type="ARBA" id="ARBA00023242"/>
    </source>
</evidence>
<dbReference type="Pfam" id="PF14716">
    <property type="entry name" value="HHH_8"/>
    <property type="match status" value="1"/>
</dbReference>
<keyword evidence="2 3" id="KW-0539">Nucleus</keyword>
<dbReference type="Gene3D" id="1.20.930.10">
    <property type="entry name" value="Conserved domain common to transcription factors TFIIS, elongin A, CRSP70"/>
    <property type="match status" value="1"/>
</dbReference>
<accession>A0ABN9UY52</accession>
<evidence type="ECO:0000259" key="5">
    <source>
        <dbReference type="PROSITE" id="PS51319"/>
    </source>
</evidence>
<name>A0ABN9UY52_9DINO</name>
<evidence type="ECO:0000256" key="4">
    <source>
        <dbReference type="SAM" id="MobiDB-lite"/>
    </source>
</evidence>
<dbReference type="SMART" id="SM00509">
    <property type="entry name" value="TFS2N"/>
    <property type="match status" value="1"/>
</dbReference>
<dbReference type="EMBL" id="CAUYUJ010016415">
    <property type="protein sequence ID" value="CAK0865004.1"/>
    <property type="molecule type" value="Genomic_DNA"/>
</dbReference>
<dbReference type="InterPro" id="IPR003617">
    <property type="entry name" value="TFIIS/CRSP70_N_sub"/>
</dbReference>
<dbReference type="PROSITE" id="PS51319">
    <property type="entry name" value="TFIIS_N"/>
    <property type="match status" value="1"/>
</dbReference>
<feature type="region of interest" description="Disordered" evidence="4">
    <location>
        <begin position="112"/>
        <end position="161"/>
    </location>
</feature>
<dbReference type="InterPro" id="IPR035441">
    <property type="entry name" value="TFIIS/LEDGF_dom_sf"/>
</dbReference>
<comment type="caution">
    <text evidence="6">The sequence shown here is derived from an EMBL/GenBank/DDBJ whole genome shotgun (WGS) entry which is preliminary data.</text>
</comment>
<comment type="subcellular location">
    <subcellularLocation>
        <location evidence="1 3">Nucleus</location>
    </subcellularLocation>
</comment>
<sequence>MAAAEAKVCGEELRRLREAAGQEGAAAGLGASDILAALERLSALQLDLALLRETGIGREVNDKFLRAHADAAVRDRSRALVHSWKSLVQPKAEPPAGAGSGAAVQAEAPAAAPAAEAAAPDGGAAADGAASARPQKKRAAASQDEAPRKAKAAKAAPAPAADGPNAALAALFSELAGFEFKRKEKFKGVAYKKVAAALLAHDEEITGGPQAAALPGIGKQSATKIQEYVDTGKIERLERYRNGDLEE</sequence>
<evidence type="ECO:0000256" key="3">
    <source>
        <dbReference type="PROSITE-ProRule" id="PRU00649"/>
    </source>
</evidence>
<feature type="compositionally biased region" description="Low complexity" evidence="4">
    <location>
        <begin position="112"/>
        <end position="132"/>
    </location>
</feature>
<dbReference type="Gene3D" id="1.10.150.110">
    <property type="entry name" value="DNA polymerase beta, N-terminal domain-like"/>
    <property type="match status" value="1"/>
</dbReference>
<dbReference type="PANTHER" id="PTHR11276">
    <property type="entry name" value="DNA POLYMERASE TYPE-X FAMILY MEMBER"/>
    <property type="match status" value="1"/>
</dbReference>
<protein>
    <recommendedName>
        <fullName evidence="5">TFIIS N-terminal domain-containing protein</fullName>
    </recommendedName>
</protein>
<feature type="domain" description="TFIIS N-terminal" evidence="5">
    <location>
        <begin position="11"/>
        <end position="91"/>
    </location>
</feature>
<dbReference type="PANTHER" id="PTHR11276:SF42">
    <property type="entry name" value="DNA POLYMERASE BETA"/>
    <property type="match status" value="1"/>
</dbReference>
<dbReference type="SUPFAM" id="SSF47676">
    <property type="entry name" value="Conserved domain common to transcription factors TFIIS, elongin A, CRSP70"/>
    <property type="match status" value="1"/>
</dbReference>
<dbReference type="InterPro" id="IPR022312">
    <property type="entry name" value="DNA_pol_X"/>
</dbReference>
<keyword evidence="7" id="KW-1185">Reference proteome</keyword>
<evidence type="ECO:0000256" key="1">
    <source>
        <dbReference type="ARBA" id="ARBA00004123"/>
    </source>
</evidence>
<dbReference type="Pfam" id="PF08711">
    <property type="entry name" value="Med26"/>
    <property type="match status" value="1"/>
</dbReference>
<dbReference type="InterPro" id="IPR027421">
    <property type="entry name" value="DNA_pol_lamdba_lyase_dom_sf"/>
</dbReference>
<dbReference type="Proteomes" id="UP001189429">
    <property type="component" value="Unassembled WGS sequence"/>
</dbReference>